<proteinExistence type="predicted"/>
<dbReference type="Gene3D" id="3.30.70.270">
    <property type="match status" value="1"/>
</dbReference>
<evidence type="ECO:0000259" key="2">
    <source>
        <dbReference type="Pfam" id="PF17919"/>
    </source>
</evidence>
<dbReference type="AlphaFoldDB" id="A0A9N7YSE2"/>
<evidence type="ECO:0000313" key="3">
    <source>
        <dbReference type="EMBL" id="CAB1435205.1"/>
    </source>
</evidence>
<reference evidence="3" key="1">
    <citation type="submission" date="2020-03" db="EMBL/GenBank/DDBJ databases">
        <authorList>
            <person name="Weist P."/>
        </authorList>
    </citation>
    <scope>NUCLEOTIDE SEQUENCE</scope>
</reference>
<evidence type="ECO:0000313" key="4">
    <source>
        <dbReference type="Proteomes" id="UP001153269"/>
    </source>
</evidence>
<dbReference type="InterPro" id="IPR043502">
    <property type="entry name" value="DNA/RNA_pol_sf"/>
</dbReference>
<organism evidence="3 4">
    <name type="scientific">Pleuronectes platessa</name>
    <name type="common">European plaice</name>
    <dbReference type="NCBI Taxonomy" id="8262"/>
    <lineage>
        <taxon>Eukaryota</taxon>
        <taxon>Metazoa</taxon>
        <taxon>Chordata</taxon>
        <taxon>Craniata</taxon>
        <taxon>Vertebrata</taxon>
        <taxon>Euteleostomi</taxon>
        <taxon>Actinopterygii</taxon>
        <taxon>Neopterygii</taxon>
        <taxon>Teleostei</taxon>
        <taxon>Neoteleostei</taxon>
        <taxon>Acanthomorphata</taxon>
        <taxon>Carangaria</taxon>
        <taxon>Pleuronectiformes</taxon>
        <taxon>Pleuronectoidei</taxon>
        <taxon>Pleuronectidae</taxon>
        <taxon>Pleuronectes</taxon>
    </lineage>
</organism>
<dbReference type="InterPro" id="IPR043128">
    <property type="entry name" value="Rev_trsase/Diguanyl_cyclase"/>
</dbReference>
<evidence type="ECO:0000256" key="1">
    <source>
        <dbReference type="SAM" id="MobiDB-lite"/>
    </source>
</evidence>
<gene>
    <name evidence="3" type="ORF">PLEPLA_LOCUS23295</name>
</gene>
<comment type="caution">
    <text evidence="3">The sequence shown here is derived from an EMBL/GenBank/DDBJ whole genome shotgun (WGS) entry which is preliminary data.</text>
</comment>
<feature type="compositionally biased region" description="Polar residues" evidence="1">
    <location>
        <begin position="158"/>
        <end position="175"/>
    </location>
</feature>
<dbReference type="InterPro" id="IPR041577">
    <property type="entry name" value="RT_RNaseH_2"/>
</dbReference>
<keyword evidence="4" id="KW-1185">Reference proteome</keyword>
<protein>
    <recommendedName>
        <fullName evidence="2">Reverse transcriptase/retrotransposon-derived protein RNase H-like domain-containing protein</fullName>
    </recommendedName>
</protein>
<dbReference type="Proteomes" id="UP001153269">
    <property type="component" value="Unassembled WGS sequence"/>
</dbReference>
<feature type="region of interest" description="Disordered" evidence="1">
    <location>
        <begin position="158"/>
        <end position="191"/>
    </location>
</feature>
<sequence>MKCETPSKEGGCHNNLAPTIDQTSAAPLHELTIKSASNRVKWTEQTQLAFNALKKALCSETVLHTPNFGKRFLLQTGASEDFKFTVEHRAGRLHGNTDAMSRRDDCLLSAAPHHGSELMGAVSLIVPHRWIESTRQSGAFLNLNQRIRRPDCLGLLRENQTLSKPVSGKSPTDPQMPTAAKSGCTGSSGPL</sequence>
<dbReference type="Pfam" id="PF17919">
    <property type="entry name" value="RT_RNaseH_2"/>
    <property type="match status" value="1"/>
</dbReference>
<accession>A0A9N7YSE2</accession>
<dbReference type="SUPFAM" id="SSF56672">
    <property type="entry name" value="DNA/RNA polymerases"/>
    <property type="match status" value="1"/>
</dbReference>
<name>A0A9N7YSE2_PLEPL</name>
<dbReference type="EMBL" id="CADEAL010001746">
    <property type="protein sequence ID" value="CAB1435205.1"/>
    <property type="molecule type" value="Genomic_DNA"/>
</dbReference>
<feature type="domain" description="Reverse transcriptase/retrotransposon-derived protein RNase H-like" evidence="2">
    <location>
        <begin position="42"/>
        <end position="80"/>
    </location>
</feature>